<dbReference type="InterPro" id="IPR001919">
    <property type="entry name" value="CBD2"/>
</dbReference>
<keyword evidence="1" id="KW-0732">Signal</keyword>
<keyword evidence="2" id="KW-0624">Polysaccharide degradation</keyword>
<dbReference type="Pfam" id="PF00553">
    <property type="entry name" value="CBM_2"/>
    <property type="match status" value="1"/>
</dbReference>
<gene>
    <name evidence="4" type="ORF">ACFY8O_17790</name>
</gene>
<evidence type="ECO:0000256" key="2">
    <source>
        <dbReference type="ARBA" id="ARBA00023326"/>
    </source>
</evidence>
<dbReference type="RefSeq" id="WP_387903295.1">
    <property type="nucleotide sequence ID" value="NZ_JBIBEG010000004.1"/>
</dbReference>
<reference evidence="4 5" key="1">
    <citation type="submission" date="2024-10" db="EMBL/GenBank/DDBJ databases">
        <title>The Natural Products Discovery Center: Release of the First 8490 Sequenced Strains for Exploring Actinobacteria Biosynthetic Diversity.</title>
        <authorList>
            <person name="Kalkreuter E."/>
            <person name="Kautsar S.A."/>
            <person name="Yang D."/>
            <person name="Bader C.D."/>
            <person name="Teijaro C.N."/>
            <person name="Fluegel L."/>
            <person name="Davis C.M."/>
            <person name="Simpson J.R."/>
            <person name="Lauterbach L."/>
            <person name="Steele A.D."/>
            <person name="Gui C."/>
            <person name="Meng S."/>
            <person name="Li G."/>
            <person name="Viehrig K."/>
            <person name="Ye F."/>
            <person name="Su P."/>
            <person name="Kiefer A.F."/>
            <person name="Nichols A."/>
            <person name="Cepeda A.J."/>
            <person name="Yan W."/>
            <person name="Fan B."/>
            <person name="Jiang Y."/>
            <person name="Adhikari A."/>
            <person name="Zheng C.-J."/>
            <person name="Schuster L."/>
            <person name="Cowan T.M."/>
            <person name="Smanski M.J."/>
            <person name="Chevrette M.G."/>
            <person name="De Carvalho L.P.S."/>
            <person name="Shen B."/>
        </authorList>
    </citation>
    <scope>NUCLEOTIDE SEQUENCE [LARGE SCALE GENOMIC DNA]</scope>
    <source>
        <strain evidence="4 5">NPDC012540</strain>
    </source>
</reference>
<evidence type="ECO:0000256" key="1">
    <source>
        <dbReference type="ARBA" id="ARBA00022729"/>
    </source>
</evidence>
<dbReference type="Proteomes" id="UP001602322">
    <property type="component" value="Unassembled WGS sequence"/>
</dbReference>
<dbReference type="Gene3D" id="2.60.40.290">
    <property type="match status" value="1"/>
</dbReference>
<accession>A0ABW6X6Y4</accession>
<keyword evidence="2" id="KW-0119">Carbohydrate metabolism</keyword>
<evidence type="ECO:0000313" key="4">
    <source>
        <dbReference type="EMBL" id="MFF5897771.1"/>
    </source>
</evidence>
<organism evidence="4 5">
    <name type="scientific">Streptomyces argenteolus</name>
    <dbReference type="NCBI Taxonomy" id="67274"/>
    <lineage>
        <taxon>Bacteria</taxon>
        <taxon>Bacillati</taxon>
        <taxon>Actinomycetota</taxon>
        <taxon>Actinomycetes</taxon>
        <taxon>Kitasatosporales</taxon>
        <taxon>Streptomycetaceae</taxon>
        <taxon>Streptomyces</taxon>
    </lineage>
</organism>
<feature type="domain" description="CBM2" evidence="3">
    <location>
        <begin position="15"/>
        <end position="46"/>
    </location>
</feature>
<protein>
    <submittedName>
        <fullName evidence="4">Cellulose binding domain-containing protein</fullName>
    </submittedName>
</protein>
<evidence type="ECO:0000313" key="5">
    <source>
        <dbReference type="Proteomes" id="UP001602322"/>
    </source>
</evidence>
<keyword evidence="5" id="KW-1185">Reference proteome</keyword>
<evidence type="ECO:0000259" key="3">
    <source>
        <dbReference type="Pfam" id="PF00553"/>
    </source>
</evidence>
<comment type="caution">
    <text evidence="4">The sequence shown here is derived from an EMBL/GenBank/DDBJ whole genome shotgun (WGS) entry which is preliminary data.</text>
</comment>
<sequence>MAASTARLPDRPGSRIEAGGSQYFGFQGAYTGTHAKAAPFTLNGATRTVA</sequence>
<name>A0ABW6X6Y4_9ACTN</name>
<proteinExistence type="predicted"/>
<dbReference type="InterPro" id="IPR012291">
    <property type="entry name" value="CBM2_carb-bd_dom_sf"/>
</dbReference>
<dbReference type="EMBL" id="JBIBEG010000004">
    <property type="protein sequence ID" value="MFF5897771.1"/>
    <property type="molecule type" value="Genomic_DNA"/>
</dbReference>